<accession>A0A8S0TGG6</accession>
<evidence type="ECO:0000313" key="2">
    <source>
        <dbReference type="EMBL" id="CAA3002977.1"/>
    </source>
</evidence>
<sequence>EHPKEGKPSYIIPVSRHRFHQPHRQGRPREGSKVTARLNREPTTMAENIRNITQQNLAMQELLKNIHARERYSISPYTAQKNASF</sequence>
<feature type="compositionally biased region" description="Basic residues" evidence="1">
    <location>
        <begin position="15"/>
        <end position="26"/>
    </location>
</feature>
<evidence type="ECO:0000256" key="1">
    <source>
        <dbReference type="SAM" id="MobiDB-lite"/>
    </source>
</evidence>
<comment type="caution">
    <text evidence="2">The sequence shown here is derived from an EMBL/GenBank/DDBJ whole genome shotgun (WGS) entry which is preliminary data.</text>
</comment>
<name>A0A8S0TGG6_OLEEU</name>
<protein>
    <submittedName>
        <fullName evidence="2">Uncharacterized protein</fullName>
    </submittedName>
</protein>
<proteinExistence type="predicted"/>
<evidence type="ECO:0000313" key="3">
    <source>
        <dbReference type="Proteomes" id="UP000594638"/>
    </source>
</evidence>
<dbReference type="Proteomes" id="UP000594638">
    <property type="component" value="Unassembled WGS sequence"/>
</dbReference>
<reference evidence="2 3" key="1">
    <citation type="submission" date="2019-12" db="EMBL/GenBank/DDBJ databases">
        <authorList>
            <person name="Alioto T."/>
            <person name="Alioto T."/>
            <person name="Gomez Garrido J."/>
        </authorList>
    </citation>
    <scope>NUCLEOTIDE SEQUENCE [LARGE SCALE GENOMIC DNA]</scope>
</reference>
<organism evidence="2 3">
    <name type="scientific">Olea europaea subsp. europaea</name>
    <dbReference type="NCBI Taxonomy" id="158383"/>
    <lineage>
        <taxon>Eukaryota</taxon>
        <taxon>Viridiplantae</taxon>
        <taxon>Streptophyta</taxon>
        <taxon>Embryophyta</taxon>
        <taxon>Tracheophyta</taxon>
        <taxon>Spermatophyta</taxon>
        <taxon>Magnoliopsida</taxon>
        <taxon>eudicotyledons</taxon>
        <taxon>Gunneridae</taxon>
        <taxon>Pentapetalae</taxon>
        <taxon>asterids</taxon>
        <taxon>lamiids</taxon>
        <taxon>Lamiales</taxon>
        <taxon>Oleaceae</taxon>
        <taxon>Oleeae</taxon>
        <taxon>Olea</taxon>
    </lineage>
</organism>
<dbReference type="EMBL" id="CACTIH010005902">
    <property type="protein sequence ID" value="CAA3002977.1"/>
    <property type="molecule type" value="Genomic_DNA"/>
</dbReference>
<dbReference type="AlphaFoldDB" id="A0A8S0TGG6"/>
<gene>
    <name evidence="2" type="ORF">OLEA9_A016805</name>
</gene>
<dbReference type="Gramene" id="OE9A016805T1">
    <property type="protein sequence ID" value="OE9A016805C1"/>
    <property type="gene ID" value="OE9A016805"/>
</dbReference>
<feature type="non-terminal residue" evidence="2">
    <location>
        <position position="1"/>
    </location>
</feature>
<keyword evidence="3" id="KW-1185">Reference proteome</keyword>
<feature type="region of interest" description="Disordered" evidence="1">
    <location>
        <begin position="1"/>
        <end position="35"/>
    </location>
</feature>